<dbReference type="Gene3D" id="3.40.710.10">
    <property type="entry name" value="DD-peptidase/beta-lactamase superfamily"/>
    <property type="match status" value="1"/>
</dbReference>
<evidence type="ECO:0000256" key="1">
    <source>
        <dbReference type="ARBA" id="ARBA00007840"/>
    </source>
</evidence>
<keyword evidence="4 5" id="KW-0046">Antibiotic resistance</keyword>
<dbReference type="InterPro" id="IPR001466">
    <property type="entry name" value="Beta-lactam-related"/>
</dbReference>
<evidence type="ECO:0000313" key="8">
    <source>
        <dbReference type="EMBL" id="MQT15494.1"/>
    </source>
</evidence>
<accession>A0A6A7Y824</accession>
<evidence type="ECO:0000259" key="7">
    <source>
        <dbReference type="Pfam" id="PF00144"/>
    </source>
</evidence>
<dbReference type="SUPFAM" id="SSF56601">
    <property type="entry name" value="beta-lactamase/transpeptidase-like"/>
    <property type="match status" value="1"/>
</dbReference>
<evidence type="ECO:0000313" key="9">
    <source>
        <dbReference type="Proteomes" id="UP000332515"/>
    </source>
</evidence>
<dbReference type="PROSITE" id="PS00336">
    <property type="entry name" value="BETA_LACTAMASE_C"/>
    <property type="match status" value="1"/>
</dbReference>
<sequence length="580" mass="61075">MPNRPLRNGAGGARLAGFPLPARSPPMSSPVSAAPGSALRAAFDRLDTLPATWPLTGGGVCVVEHSGGTVLHTFGTRGPGDPTPVSPDDLFEIGSISKIFVGLAILQLEAEGRLDLDAPAATYLPWLAIGTPEAPVTVRHLLHHAGGLVKGADDPPDAPAQVWLLRHTHAGAPGRHFHYSNPGYGLLGLIVAALDGRSLAEATAERLLRPIGMTTAVGAIGPEVRRRLVTGTEPARPERPWTPDDGLAPAPWLEVDAGDGHIAASLHDMAAFGRFLLDRGAGVVPPALFARLTEEFAPGGEDWVEGFGLPVADSRYGLGINVERVGGHLCFSHGGGMVGYSSFVLADVDAGIAVVALTNANGDFAVGQAIARMVHAAVREPARPLPVTDLSRAAFHPAYDPAMCGLFAGHDGHTTVAISIREHDGRLETAGAGGEGVLHRTFGARFATDHPALHRFHLTFVAESGHWLWGPAVLRPGTAPAIAPRGPNARWKALAGRYRTYSPWYPTFRLVDREGDLVLIAPGGVEAADGDTPLVEIGEGLFRIGADPDAPERLRVGPTANDQVLWVERDGCRYSRTAFD</sequence>
<reference evidence="8 9" key="1">
    <citation type="submission" date="2019-09" db="EMBL/GenBank/DDBJ databases">
        <title>Segnochrobactrum spirostomi gen. nov., sp. nov., isolated from the ciliate Spirostomum cf. yagiui and description of a novel family, Segnochrobactraceae fam. nov. within the order Rhizobiales of the class Alphaproteobacteria.</title>
        <authorList>
            <person name="Akter S."/>
            <person name="Shazib S.U.A."/>
            <person name="Shin M.K."/>
        </authorList>
    </citation>
    <scope>NUCLEOTIDE SEQUENCE [LARGE SCALE GENOMIC DNA]</scope>
    <source>
        <strain evidence="8 9">Sp-1</strain>
    </source>
</reference>
<dbReference type="Pfam" id="PF00144">
    <property type="entry name" value="Beta-lactamase"/>
    <property type="match status" value="1"/>
</dbReference>
<keyword evidence="3 5" id="KW-0378">Hydrolase</keyword>
<dbReference type="InterPro" id="IPR012338">
    <property type="entry name" value="Beta-lactam/transpept-like"/>
</dbReference>
<comment type="caution">
    <text evidence="8">The sequence shown here is derived from an EMBL/GenBank/DDBJ whole genome shotgun (WGS) entry which is preliminary data.</text>
</comment>
<proteinExistence type="inferred from homology"/>
<dbReference type="Proteomes" id="UP000332515">
    <property type="component" value="Unassembled WGS sequence"/>
</dbReference>
<protein>
    <recommendedName>
        <fullName evidence="2 5">Beta-lactamase</fullName>
        <ecNumber evidence="2 5">3.5.2.6</ecNumber>
    </recommendedName>
</protein>
<evidence type="ECO:0000256" key="3">
    <source>
        <dbReference type="ARBA" id="ARBA00022801"/>
    </source>
</evidence>
<evidence type="ECO:0000256" key="4">
    <source>
        <dbReference type="ARBA" id="ARBA00023251"/>
    </source>
</evidence>
<dbReference type="PANTHER" id="PTHR43283:SF7">
    <property type="entry name" value="BETA-LACTAMASE-RELATED DOMAIN-CONTAINING PROTEIN"/>
    <property type="match status" value="1"/>
</dbReference>
<dbReference type="EMBL" id="VWNA01000003">
    <property type="protein sequence ID" value="MQT15494.1"/>
    <property type="molecule type" value="Genomic_DNA"/>
</dbReference>
<feature type="region of interest" description="Disordered" evidence="6">
    <location>
        <begin position="1"/>
        <end position="33"/>
    </location>
</feature>
<dbReference type="AlphaFoldDB" id="A0A6A7Y824"/>
<dbReference type="GO" id="GO:0017001">
    <property type="term" value="P:antibiotic catabolic process"/>
    <property type="evidence" value="ECO:0007669"/>
    <property type="project" value="InterPro"/>
</dbReference>
<gene>
    <name evidence="8" type="ORF">F0357_23135</name>
</gene>
<dbReference type="GO" id="GO:0008800">
    <property type="term" value="F:beta-lactamase activity"/>
    <property type="evidence" value="ECO:0007669"/>
    <property type="project" value="UniProtKB-UniRule"/>
</dbReference>
<feature type="domain" description="Beta-lactamase-related" evidence="7">
    <location>
        <begin position="57"/>
        <end position="365"/>
    </location>
</feature>
<keyword evidence="9" id="KW-1185">Reference proteome</keyword>
<comment type="similarity">
    <text evidence="1 5">Belongs to the class-C beta-lactamase family.</text>
</comment>
<dbReference type="EC" id="3.5.2.6" evidence="2 5"/>
<dbReference type="GO" id="GO:0046677">
    <property type="term" value="P:response to antibiotic"/>
    <property type="evidence" value="ECO:0007669"/>
    <property type="project" value="UniProtKB-UniRule"/>
</dbReference>
<dbReference type="GO" id="GO:0030288">
    <property type="term" value="C:outer membrane-bounded periplasmic space"/>
    <property type="evidence" value="ECO:0007669"/>
    <property type="project" value="InterPro"/>
</dbReference>
<dbReference type="PANTHER" id="PTHR43283">
    <property type="entry name" value="BETA-LACTAMASE-RELATED"/>
    <property type="match status" value="1"/>
</dbReference>
<dbReference type="InterPro" id="IPR050789">
    <property type="entry name" value="Diverse_Enzym_Activities"/>
</dbReference>
<evidence type="ECO:0000256" key="2">
    <source>
        <dbReference type="ARBA" id="ARBA00012865"/>
    </source>
</evidence>
<organism evidence="8 9">
    <name type="scientific">Segnochrobactrum spirostomi</name>
    <dbReference type="NCBI Taxonomy" id="2608987"/>
    <lineage>
        <taxon>Bacteria</taxon>
        <taxon>Pseudomonadati</taxon>
        <taxon>Pseudomonadota</taxon>
        <taxon>Alphaproteobacteria</taxon>
        <taxon>Hyphomicrobiales</taxon>
        <taxon>Segnochrobactraceae</taxon>
        <taxon>Segnochrobactrum</taxon>
    </lineage>
</organism>
<evidence type="ECO:0000256" key="6">
    <source>
        <dbReference type="SAM" id="MobiDB-lite"/>
    </source>
</evidence>
<comment type="catalytic activity">
    <reaction evidence="5">
        <text>a beta-lactam + H2O = a substituted beta-amino acid</text>
        <dbReference type="Rhea" id="RHEA:20401"/>
        <dbReference type="ChEBI" id="CHEBI:15377"/>
        <dbReference type="ChEBI" id="CHEBI:35627"/>
        <dbReference type="ChEBI" id="CHEBI:140347"/>
        <dbReference type="EC" id="3.5.2.6"/>
    </reaction>
</comment>
<evidence type="ECO:0000256" key="5">
    <source>
        <dbReference type="RuleBase" id="RU361140"/>
    </source>
</evidence>
<dbReference type="InterPro" id="IPR001586">
    <property type="entry name" value="Beta-lactam_class-C_AS"/>
</dbReference>
<name>A0A6A7Y824_9HYPH</name>